<feature type="transmembrane region" description="Helical" evidence="6">
    <location>
        <begin position="88"/>
        <end position="108"/>
    </location>
</feature>
<keyword evidence="2" id="KW-1003">Cell membrane</keyword>
<dbReference type="Pfam" id="PF13641">
    <property type="entry name" value="Glyco_tranf_2_3"/>
    <property type="match status" value="1"/>
</dbReference>
<keyword evidence="4 7" id="KW-0808">Transferase</keyword>
<accession>S7TBX5</accession>
<feature type="transmembrane region" description="Helical" evidence="6">
    <location>
        <begin position="442"/>
        <end position="465"/>
    </location>
</feature>
<proteinExistence type="predicted"/>
<sequence>MKTKTSLFKFLEFFRHKKNGSSAPSLLSPLSFPSPSGLSEETSNRSVKGLIIGLLAALPLVYGFFWGDYLEMLEIFVYHRETSWSVDVIRISVWIALAALVWRVYLVYTYRPAAACTDQELPLCSVIVPAYNEGAQVLYTLRSVAASDYPVEKLQIITVDDGSKDDTWRWMKQAERELGDRVELIRLAENSGKRRALYEGFQRSRGDILVTIDSDSEVDASTLRHLVSPFVRDPMVGGVAGNVRVLNTAAGIIPKMLDVGFTFSFDFIRASQSRVNTVMTTPGALSAYRRSVVAPVLKQWLHQTFLGRPANIGEDRALTNLILKNGYHVHFAKKAFVYTEVPTAYMGLAKMFLRWARSNVRETIVMAGFIFKRFRRTPALGARINLLLHLHRMTIGEILKIWSLGVIVFYPTLFLLNMFTGAILFSMIPGLFYLYRHKDSNFLWAIPYSLFWLIGLSWISLYALFTPHRTGWLTRDLKDQATPLLAAVPQKSK</sequence>
<dbReference type="GO" id="GO:0030213">
    <property type="term" value="P:hyaluronan biosynthetic process"/>
    <property type="evidence" value="ECO:0007669"/>
    <property type="project" value="TreeGrafter"/>
</dbReference>
<keyword evidence="6" id="KW-0812">Transmembrane</keyword>
<keyword evidence="8" id="KW-1185">Reference proteome</keyword>
<dbReference type="Gene3D" id="3.90.550.10">
    <property type="entry name" value="Spore Coat Polysaccharide Biosynthesis Protein SpsA, Chain A"/>
    <property type="match status" value="1"/>
</dbReference>
<dbReference type="RefSeq" id="WP_020878329.1">
    <property type="nucleotide sequence ID" value="NZ_ATHJ01000111.1"/>
</dbReference>
<dbReference type="PANTHER" id="PTHR22913">
    <property type="entry name" value="HYALURONAN SYNTHASE"/>
    <property type="match status" value="1"/>
</dbReference>
<dbReference type="AlphaFoldDB" id="S7TBX5"/>
<comment type="subcellular location">
    <subcellularLocation>
        <location evidence="1">Cell membrane</location>
    </subcellularLocation>
</comment>
<name>S7TBX5_DESML</name>
<dbReference type="PATRIC" id="fig|1121405.3.peg.3719"/>
<dbReference type="STRING" id="897.B2D07_19595"/>
<dbReference type="eggNOG" id="COG1215">
    <property type="taxonomic scope" value="Bacteria"/>
</dbReference>
<comment type="caution">
    <text evidence="7">The sequence shown here is derived from an EMBL/GenBank/DDBJ whole genome shotgun (WGS) entry which is preliminary data.</text>
</comment>
<feature type="transmembrane region" description="Helical" evidence="6">
    <location>
        <begin position="49"/>
        <end position="67"/>
    </location>
</feature>
<evidence type="ECO:0000256" key="2">
    <source>
        <dbReference type="ARBA" id="ARBA00022475"/>
    </source>
</evidence>
<dbReference type="PANTHER" id="PTHR22913:SF12">
    <property type="entry name" value="MANNURONAN SYNTHASE"/>
    <property type="match status" value="1"/>
</dbReference>
<evidence type="ECO:0000256" key="3">
    <source>
        <dbReference type="ARBA" id="ARBA00022676"/>
    </source>
</evidence>
<organism evidence="7 8">
    <name type="scientific">Desulfococcus multivorans DSM 2059</name>
    <dbReference type="NCBI Taxonomy" id="1121405"/>
    <lineage>
        <taxon>Bacteria</taxon>
        <taxon>Pseudomonadati</taxon>
        <taxon>Thermodesulfobacteriota</taxon>
        <taxon>Desulfobacteria</taxon>
        <taxon>Desulfobacterales</taxon>
        <taxon>Desulfococcaceae</taxon>
        <taxon>Desulfococcus</taxon>
    </lineage>
</organism>
<evidence type="ECO:0000256" key="6">
    <source>
        <dbReference type="SAM" id="Phobius"/>
    </source>
</evidence>
<evidence type="ECO:0000313" key="7">
    <source>
        <dbReference type="EMBL" id="EPR34667.1"/>
    </source>
</evidence>
<keyword evidence="3" id="KW-0328">Glycosyltransferase</keyword>
<keyword evidence="5 6" id="KW-0472">Membrane</keyword>
<dbReference type="EMBL" id="ATHJ01000111">
    <property type="protein sequence ID" value="EPR34667.1"/>
    <property type="molecule type" value="Genomic_DNA"/>
</dbReference>
<evidence type="ECO:0000313" key="8">
    <source>
        <dbReference type="Proteomes" id="UP000014977"/>
    </source>
</evidence>
<gene>
    <name evidence="7" type="ORF">dsmv_3239</name>
</gene>
<dbReference type="SUPFAM" id="SSF53448">
    <property type="entry name" value="Nucleotide-diphospho-sugar transferases"/>
    <property type="match status" value="1"/>
</dbReference>
<dbReference type="Proteomes" id="UP000014977">
    <property type="component" value="Unassembled WGS sequence"/>
</dbReference>
<evidence type="ECO:0000256" key="5">
    <source>
        <dbReference type="ARBA" id="ARBA00023136"/>
    </source>
</evidence>
<dbReference type="GO" id="GO:0085029">
    <property type="term" value="P:extracellular matrix assembly"/>
    <property type="evidence" value="ECO:0007669"/>
    <property type="project" value="TreeGrafter"/>
</dbReference>
<protein>
    <submittedName>
        <fullName evidence="7">Glycosyl transferase family 2</fullName>
    </submittedName>
</protein>
<reference evidence="7 8" key="1">
    <citation type="journal article" date="2013" name="Genome Announc.">
        <title>Draft genome sequences for three mercury-methylating, sulfate-reducing bacteria.</title>
        <authorList>
            <person name="Brown S.D."/>
            <person name="Hurt R.A.Jr."/>
            <person name="Gilmour C.C."/>
            <person name="Elias D.A."/>
        </authorList>
    </citation>
    <scope>NUCLEOTIDE SEQUENCE [LARGE SCALE GENOMIC DNA]</scope>
    <source>
        <strain evidence="7 8">DSM 2059</strain>
    </source>
</reference>
<evidence type="ECO:0000256" key="4">
    <source>
        <dbReference type="ARBA" id="ARBA00022679"/>
    </source>
</evidence>
<dbReference type="GO" id="GO:0005886">
    <property type="term" value="C:plasma membrane"/>
    <property type="evidence" value="ECO:0007669"/>
    <property type="project" value="UniProtKB-SubCell"/>
</dbReference>
<dbReference type="CDD" id="cd06423">
    <property type="entry name" value="CESA_like"/>
    <property type="match status" value="1"/>
</dbReference>
<keyword evidence="6" id="KW-1133">Transmembrane helix</keyword>
<evidence type="ECO:0000256" key="1">
    <source>
        <dbReference type="ARBA" id="ARBA00004236"/>
    </source>
</evidence>
<dbReference type="InterPro" id="IPR029044">
    <property type="entry name" value="Nucleotide-diphossugar_trans"/>
</dbReference>
<dbReference type="GO" id="GO:0050501">
    <property type="term" value="F:hyaluronan synthase activity"/>
    <property type="evidence" value="ECO:0007669"/>
    <property type="project" value="TreeGrafter"/>
</dbReference>
<feature type="transmembrane region" description="Helical" evidence="6">
    <location>
        <begin position="402"/>
        <end position="435"/>
    </location>
</feature>